<keyword evidence="4" id="KW-1185">Reference proteome</keyword>
<dbReference type="InterPro" id="IPR013106">
    <property type="entry name" value="Ig_V-set"/>
</dbReference>
<feature type="domain" description="Ig-like" evidence="2">
    <location>
        <begin position="80"/>
        <end position="180"/>
    </location>
</feature>
<sequence>MVHEGTGLWHAAGFNASRWLMIIIHGYRATTLVLYVLLNVLVRTEYPAAVTAEIVDVNINVNINSLDGTTGRPLDVDLPPTLPMTFGTENTTSVSAQSGSTALMPCVVHNLGEGTVSWIKRKNVQELLTVGLTTYANDERFQAIHFHHSEDWTLQIKYVQPRDAGLYECQVSTHPPTSIFLLLDVVEARAEIAGPAEKFVRPGSTLQLHCLVKKSTEVPLYVFWYHNFRMINYDVDQGVNVSTDLANRESWLEVPRASDRHSGNYTCEANNAQPARVLVHVFKGDNPAAMQHSMASSPSMMACTALLTMFVTLKLALQTNWTL</sequence>
<dbReference type="SUPFAM" id="SSF48726">
    <property type="entry name" value="Immunoglobulin"/>
    <property type="match status" value="2"/>
</dbReference>
<dbReference type="Pfam" id="PF07686">
    <property type="entry name" value="V-set"/>
    <property type="match status" value="1"/>
</dbReference>
<dbReference type="InterPro" id="IPR007110">
    <property type="entry name" value="Ig-like_dom"/>
</dbReference>
<dbReference type="EMBL" id="OZ034829">
    <property type="protein sequence ID" value="CAL1685883.1"/>
    <property type="molecule type" value="Genomic_DNA"/>
</dbReference>
<evidence type="ECO:0000259" key="2">
    <source>
        <dbReference type="PROSITE" id="PS50835"/>
    </source>
</evidence>
<dbReference type="SMART" id="SM00408">
    <property type="entry name" value="IGc2"/>
    <property type="match status" value="2"/>
</dbReference>
<gene>
    <name evidence="3" type="ORF">LPLAT_LOCUS11288</name>
</gene>
<dbReference type="GO" id="GO:0032589">
    <property type="term" value="C:neuron projection membrane"/>
    <property type="evidence" value="ECO:0007669"/>
    <property type="project" value="TreeGrafter"/>
</dbReference>
<dbReference type="PANTHER" id="PTHR23279:SF37">
    <property type="entry name" value="DEFECTIVE PROBOSCIS EXTENSION RESPONSE 13, ISOFORM B"/>
    <property type="match status" value="1"/>
</dbReference>
<dbReference type="AlphaFoldDB" id="A0AAV2NZT2"/>
<dbReference type="InterPro" id="IPR037448">
    <property type="entry name" value="Zig-8"/>
</dbReference>
<dbReference type="SMART" id="SM00409">
    <property type="entry name" value="IG"/>
    <property type="match status" value="2"/>
</dbReference>
<dbReference type="InterPro" id="IPR003598">
    <property type="entry name" value="Ig_sub2"/>
</dbReference>
<keyword evidence="1" id="KW-0812">Transmembrane</keyword>
<organism evidence="3 4">
    <name type="scientific">Lasius platythorax</name>
    <dbReference type="NCBI Taxonomy" id="488582"/>
    <lineage>
        <taxon>Eukaryota</taxon>
        <taxon>Metazoa</taxon>
        <taxon>Ecdysozoa</taxon>
        <taxon>Arthropoda</taxon>
        <taxon>Hexapoda</taxon>
        <taxon>Insecta</taxon>
        <taxon>Pterygota</taxon>
        <taxon>Neoptera</taxon>
        <taxon>Endopterygota</taxon>
        <taxon>Hymenoptera</taxon>
        <taxon>Apocrita</taxon>
        <taxon>Aculeata</taxon>
        <taxon>Formicoidea</taxon>
        <taxon>Formicidae</taxon>
        <taxon>Formicinae</taxon>
        <taxon>Lasius</taxon>
        <taxon>Lasius</taxon>
    </lineage>
</organism>
<reference evidence="3" key="1">
    <citation type="submission" date="2024-04" db="EMBL/GenBank/DDBJ databases">
        <authorList>
            <consortium name="Molecular Ecology Group"/>
        </authorList>
    </citation>
    <scope>NUCLEOTIDE SEQUENCE</scope>
</reference>
<dbReference type="GO" id="GO:0050808">
    <property type="term" value="P:synapse organization"/>
    <property type="evidence" value="ECO:0007669"/>
    <property type="project" value="TreeGrafter"/>
</dbReference>
<dbReference type="FunFam" id="2.60.40.10:FF:000129">
    <property type="entry name" value="CLUMA_CG018772, isoform A"/>
    <property type="match status" value="1"/>
</dbReference>
<dbReference type="InterPro" id="IPR003599">
    <property type="entry name" value="Ig_sub"/>
</dbReference>
<dbReference type="Proteomes" id="UP001497644">
    <property type="component" value="Chromosome 6"/>
</dbReference>
<dbReference type="InterPro" id="IPR036179">
    <property type="entry name" value="Ig-like_dom_sf"/>
</dbReference>
<evidence type="ECO:0000313" key="3">
    <source>
        <dbReference type="EMBL" id="CAL1685883.1"/>
    </source>
</evidence>
<proteinExistence type="predicted"/>
<name>A0AAV2NZT2_9HYME</name>
<dbReference type="Gene3D" id="2.60.40.10">
    <property type="entry name" value="Immunoglobulins"/>
    <property type="match status" value="2"/>
</dbReference>
<dbReference type="PROSITE" id="PS50835">
    <property type="entry name" value="IG_LIKE"/>
    <property type="match status" value="2"/>
</dbReference>
<feature type="transmembrane region" description="Helical" evidence="1">
    <location>
        <begin position="19"/>
        <end position="38"/>
    </location>
</feature>
<accession>A0AAV2NZT2</accession>
<dbReference type="PANTHER" id="PTHR23279">
    <property type="entry name" value="DEFECTIVE PROBOSCIS EXTENSION RESPONSE DPR -RELATED"/>
    <property type="match status" value="1"/>
</dbReference>
<dbReference type="InterPro" id="IPR013783">
    <property type="entry name" value="Ig-like_fold"/>
</dbReference>
<feature type="domain" description="Ig-like" evidence="2">
    <location>
        <begin position="187"/>
        <end position="278"/>
    </location>
</feature>
<keyword evidence="1" id="KW-0472">Membrane</keyword>
<dbReference type="Pfam" id="PF13927">
    <property type="entry name" value="Ig_3"/>
    <property type="match status" value="1"/>
</dbReference>
<keyword evidence="1" id="KW-1133">Transmembrane helix</keyword>
<evidence type="ECO:0000313" key="4">
    <source>
        <dbReference type="Proteomes" id="UP001497644"/>
    </source>
</evidence>
<evidence type="ECO:0000256" key="1">
    <source>
        <dbReference type="SAM" id="Phobius"/>
    </source>
</evidence>
<protein>
    <recommendedName>
        <fullName evidence="2">Ig-like domain-containing protein</fullName>
    </recommendedName>
</protein>